<feature type="domain" description="DNA-directed DNA polymerase family B multifunctional" evidence="8">
    <location>
        <begin position="1183"/>
        <end position="1408"/>
    </location>
</feature>
<evidence type="ECO:0000256" key="6">
    <source>
        <dbReference type="ARBA" id="ARBA00023125"/>
    </source>
</evidence>
<evidence type="ECO:0000313" key="10">
    <source>
        <dbReference type="EMBL" id="QHT85824.1"/>
    </source>
</evidence>
<dbReference type="InterPro" id="IPR043502">
    <property type="entry name" value="DNA/RNA_pol_sf"/>
</dbReference>
<comment type="similarity">
    <text evidence="1">Belongs to the DNA polymerase type-B family.</text>
</comment>
<dbReference type="InterPro" id="IPR006133">
    <property type="entry name" value="DNA-dir_DNA_pol_B_exonuc"/>
</dbReference>
<dbReference type="Gene3D" id="3.30.342.10">
    <property type="entry name" value="DNA Polymerase, chain B, domain 1"/>
    <property type="match status" value="1"/>
</dbReference>
<dbReference type="SUPFAM" id="SSF53098">
    <property type="entry name" value="Ribonuclease H-like"/>
    <property type="match status" value="1"/>
</dbReference>
<evidence type="ECO:0000256" key="3">
    <source>
        <dbReference type="ARBA" id="ARBA00022679"/>
    </source>
</evidence>
<dbReference type="GO" id="GO:0003677">
    <property type="term" value="F:DNA binding"/>
    <property type="evidence" value="ECO:0007669"/>
    <property type="project" value="UniProtKB-KW"/>
</dbReference>
<keyword evidence="3" id="KW-0808">Transferase</keyword>
<protein>
    <recommendedName>
        <fullName evidence="2">DNA-directed DNA polymerase</fullName>
        <ecNumber evidence="2">2.7.7.7</ecNumber>
    </recommendedName>
</protein>
<dbReference type="InterPro" id="IPR030934">
    <property type="entry name" value="Intein_C"/>
</dbReference>
<proteinExistence type="inferred from homology"/>
<reference evidence="10" key="1">
    <citation type="journal article" date="2020" name="Nature">
        <title>Giant virus diversity and host interactions through global metagenomics.</title>
        <authorList>
            <person name="Schulz F."/>
            <person name="Roux S."/>
            <person name="Paez-Espino D."/>
            <person name="Jungbluth S."/>
            <person name="Walsh D.A."/>
            <person name="Denef V.J."/>
            <person name="McMahon K.D."/>
            <person name="Konstantinidis K.T."/>
            <person name="Eloe-Fadrosh E.A."/>
            <person name="Kyrpides N.C."/>
            <person name="Woyke T."/>
        </authorList>
    </citation>
    <scope>NUCLEOTIDE SEQUENCE</scope>
    <source>
        <strain evidence="10">GVMAG-M-3300023184-182</strain>
    </source>
</reference>
<dbReference type="CDD" id="cd00081">
    <property type="entry name" value="Hint"/>
    <property type="match status" value="1"/>
</dbReference>
<dbReference type="GO" id="GO:0000166">
    <property type="term" value="F:nucleotide binding"/>
    <property type="evidence" value="ECO:0007669"/>
    <property type="project" value="InterPro"/>
</dbReference>
<dbReference type="GO" id="GO:0043625">
    <property type="term" value="C:delta DNA polymerase complex"/>
    <property type="evidence" value="ECO:0007669"/>
    <property type="project" value="TreeGrafter"/>
</dbReference>
<evidence type="ECO:0000256" key="5">
    <source>
        <dbReference type="ARBA" id="ARBA00022932"/>
    </source>
</evidence>
<dbReference type="InterPro" id="IPR006172">
    <property type="entry name" value="DNA-dir_DNA_pol_B"/>
</dbReference>
<evidence type="ECO:0000256" key="1">
    <source>
        <dbReference type="ARBA" id="ARBA00005755"/>
    </source>
</evidence>
<dbReference type="Gene3D" id="1.10.132.60">
    <property type="entry name" value="DNA polymerase family B, C-terminal domain"/>
    <property type="match status" value="1"/>
</dbReference>
<dbReference type="InterPro" id="IPR036397">
    <property type="entry name" value="RNaseH_sf"/>
</dbReference>
<dbReference type="SUPFAM" id="SSF56672">
    <property type="entry name" value="DNA/RNA polymerases"/>
    <property type="match status" value="1"/>
</dbReference>
<evidence type="ECO:0000259" key="9">
    <source>
        <dbReference type="Pfam" id="PF03104"/>
    </source>
</evidence>
<dbReference type="EC" id="2.7.7.7" evidence="2"/>
<keyword evidence="4" id="KW-0548">Nucleotidyltransferase</keyword>
<dbReference type="InterPro" id="IPR042087">
    <property type="entry name" value="DNA_pol_B_thumb"/>
</dbReference>
<dbReference type="GO" id="GO:0006297">
    <property type="term" value="P:nucleotide-excision repair, DNA gap filling"/>
    <property type="evidence" value="ECO:0007669"/>
    <property type="project" value="TreeGrafter"/>
</dbReference>
<evidence type="ECO:0000256" key="2">
    <source>
        <dbReference type="ARBA" id="ARBA00012417"/>
    </source>
</evidence>
<dbReference type="Pfam" id="PF00136">
    <property type="entry name" value="DNA_pol_B"/>
    <property type="match status" value="2"/>
</dbReference>
<dbReference type="GO" id="GO:0003887">
    <property type="term" value="F:DNA-directed DNA polymerase activity"/>
    <property type="evidence" value="ECO:0007669"/>
    <property type="project" value="UniProtKB-KW"/>
</dbReference>
<dbReference type="SUPFAM" id="SSF51294">
    <property type="entry name" value="Hedgehog/intein (Hint) domain"/>
    <property type="match status" value="1"/>
</dbReference>
<dbReference type="Pfam" id="PF03104">
    <property type="entry name" value="DNA_pol_B_exo1"/>
    <property type="match status" value="2"/>
</dbReference>
<dbReference type="Gene3D" id="3.90.1600.10">
    <property type="entry name" value="Palm domain of DNA polymerase"/>
    <property type="match status" value="1"/>
</dbReference>
<evidence type="ECO:0000259" key="8">
    <source>
        <dbReference type="Pfam" id="PF00136"/>
    </source>
</evidence>
<dbReference type="InterPro" id="IPR012337">
    <property type="entry name" value="RNaseH-like_sf"/>
</dbReference>
<comment type="catalytic activity">
    <reaction evidence="7">
        <text>DNA(n) + a 2'-deoxyribonucleoside 5'-triphosphate = DNA(n+1) + diphosphate</text>
        <dbReference type="Rhea" id="RHEA:22508"/>
        <dbReference type="Rhea" id="RHEA-COMP:17339"/>
        <dbReference type="Rhea" id="RHEA-COMP:17340"/>
        <dbReference type="ChEBI" id="CHEBI:33019"/>
        <dbReference type="ChEBI" id="CHEBI:61560"/>
        <dbReference type="ChEBI" id="CHEBI:173112"/>
        <dbReference type="EC" id="2.7.7.7"/>
    </reaction>
</comment>
<dbReference type="InterPro" id="IPR006134">
    <property type="entry name" value="DNA-dir_DNA_pol_B_multi_dom"/>
</dbReference>
<dbReference type="PROSITE" id="PS50818">
    <property type="entry name" value="INTEIN_C_TER"/>
    <property type="match status" value="1"/>
</dbReference>
<dbReference type="InterPro" id="IPR023211">
    <property type="entry name" value="DNA_pol_palm_dom_sf"/>
</dbReference>
<feature type="domain" description="DNA-directed DNA polymerase family B exonuclease" evidence="9">
    <location>
        <begin position="167"/>
        <end position="251"/>
    </location>
</feature>
<feature type="domain" description="DNA-directed DNA polymerase family B multifunctional" evidence="8">
    <location>
        <begin position="749"/>
        <end position="1019"/>
    </location>
</feature>
<dbReference type="PRINTS" id="PR00106">
    <property type="entry name" value="DNAPOLB"/>
</dbReference>
<dbReference type="GO" id="GO:0008296">
    <property type="term" value="F:3'-5'-DNA exonuclease activity"/>
    <property type="evidence" value="ECO:0007669"/>
    <property type="project" value="TreeGrafter"/>
</dbReference>
<sequence length="1487" mass="170439">MEKKVIKVGKHFRLVDIQVFDRETKSTTEKSDSTESTKKSKTKNFAIQMFAINEKGETASILVNNYQPFFYIRLPDNWDNSSYSSLIYQHFIEHRELQNIKSAIVSVSIVQKHKLYGFSAGKLHNFALVTFKTVEAMNRVKRLWYTFDENQQRRMKSYIISGKKLELYESNLPPILRYFHINNISPSGWVFLQTNLCSVLTDKTTTCKYEYECTMKAVKSAPEKETAVPYKICSFDIEASSSHGDFPIPVKSYKKLAANIVDIFIKQELVDLITKEKAEMLLRKIIMTGFDYDNFNDVDKVFPVSKPLKKQLQQMIDIFVKKTVDIGEISCKEDTIESAFERMKSAFSGDRDIADIDEGFDDIEDDTENAEVEVYEDYEDEICDEQDVKCEINKRKTQQQQVQKKQTVIDLLLANDINRDDKIQKLTASMGKSFPKLEGDKVTFIGSTFLRYGEKIPYRNHCVVLGSCDEIAGCDIDTVDDEADVLTKWTEIIQQEDPDIIIGYNIFGFDYEFMFRRAQETGCCDEFLKLSRNKDEICAKIVRESGEMEIENTKVVLASGEYDLRYFKMSGRIQIDMYSYFRRDFNLSSYKLDDVAGQFISDDIKYVVLDEENGKTRLYSQNLAGLCVDDFIHIEITGFSSDYYKDGRKFRVLAIETGVELEGDKKKYNVITIDGLQNINEESENKKIKWGMAKDDVSPQDIFRLSGGSSADRAVVAKYCIQDCNLVHHLMNKIDVVTGYIEMSRICSVPISFLVFRGQGIKLTSFVAKKCREKNTLMPDLEKASGDGGYEGAIVLPPKCAMYMDNPVACVDYSSLYPSSMISQNYSHDSKVWTKEYNLRGELIKTTGERDMSGNFIYDKLPGYDYIIIEFDTYEYRRPANKPKAAATKTKVGKMVCCWAQLPNNQKSIMPSILEELLKARSATRKESQKMEKTDPFMANILDKRQLGYKVTANSLYGQCGARTSTFYEKDVAACTTATGRMMIIYAKRIIEEVYGDRVYETACQGPVRCKAEYVYGDSVASFTPIRFAIGGETLVKTCLICEVAEKYGGNNWTKCEEPGKQTKEYCEIKDMEIWTEKGWTKVYRIIRHLLAPHKKMINIKTIEGSEVVVTDDHSLLNPLGKEITPKECNIGTELLACKIGEVPTKEIISYMSEIKYQGYVYDLTTENHHFAAGIGNIIVHNTDSVFFTFNLENPDSGEKIRGKPALEATIEIAQDAANLCTQFLKPPMGLAYEKTLMPFVLLSKKRYVGMLYEEDPNKCKLKYMGLVLKRRDNCDLVKDVYGGVLNILMKENNIQAAIDYLYKCLEDLTGGNVPMDKLTITKALRGYYKNPQQIAHCVLADRISKRDPGNKPKPGDRMKYVYINTDNKKALQGEKIETPEYIVANKLQINYTHYITNQLMKPLQQLFGLAVEQIWEQQNKRRAIREFKKSIEKLEKECAGDLELFMKKKEKVTSAEIKTLLFEKFLTKIYQTQNGLRTLTEFWVKK</sequence>
<dbReference type="PANTHER" id="PTHR10322:SF23">
    <property type="entry name" value="DNA POLYMERASE DELTA CATALYTIC SUBUNIT"/>
    <property type="match status" value="1"/>
</dbReference>
<dbReference type="Gene3D" id="1.10.287.690">
    <property type="entry name" value="Helix hairpin bin"/>
    <property type="match status" value="1"/>
</dbReference>
<dbReference type="GO" id="GO:0045004">
    <property type="term" value="P:DNA replication proofreading"/>
    <property type="evidence" value="ECO:0007669"/>
    <property type="project" value="TreeGrafter"/>
</dbReference>
<dbReference type="PANTHER" id="PTHR10322">
    <property type="entry name" value="DNA POLYMERASE CATALYTIC SUBUNIT"/>
    <property type="match status" value="1"/>
</dbReference>
<organism evidence="10">
    <name type="scientific">viral metagenome</name>
    <dbReference type="NCBI Taxonomy" id="1070528"/>
    <lineage>
        <taxon>unclassified sequences</taxon>
        <taxon>metagenomes</taxon>
        <taxon>organismal metagenomes</taxon>
    </lineage>
</organism>
<dbReference type="SMART" id="SM00486">
    <property type="entry name" value="POLBc"/>
    <property type="match status" value="1"/>
</dbReference>
<evidence type="ECO:0000256" key="7">
    <source>
        <dbReference type="ARBA" id="ARBA00049244"/>
    </source>
</evidence>
<dbReference type="GO" id="GO:0006287">
    <property type="term" value="P:base-excision repair, gap-filling"/>
    <property type="evidence" value="ECO:0007669"/>
    <property type="project" value="TreeGrafter"/>
</dbReference>
<accession>A0A6C0HZ07</accession>
<dbReference type="Gene3D" id="3.30.420.10">
    <property type="entry name" value="Ribonuclease H-like superfamily/Ribonuclease H"/>
    <property type="match status" value="2"/>
</dbReference>
<feature type="domain" description="DNA-directed DNA polymerase family B exonuclease" evidence="9">
    <location>
        <begin position="415"/>
        <end position="595"/>
    </location>
</feature>
<evidence type="ECO:0000256" key="4">
    <source>
        <dbReference type="ARBA" id="ARBA00022695"/>
    </source>
</evidence>
<keyword evidence="5" id="KW-0239">DNA-directed DNA polymerase</keyword>
<dbReference type="InterPro" id="IPR050240">
    <property type="entry name" value="DNA_pol_type-B"/>
</dbReference>
<dbReference type="NCBIfam" id="TIGR01443">
    <property type="entry name" value="intein_Cterm"/>
    <property type="match status" value="1"/>
</dbReference>
<dbReference type="EMBL" id="MN740046">
    <property type="protein sequence ID" value="QHT85824.1"/>
    <property type="molecule type" value="Genomic_DNA"/>
</dbReference>
<dbReference type="InterPro" id="IPR036844">
    <property type="entry name" value="Hint_dom_sf"/>
</dbReference>
<name>A0A6C0HZ07_9ZZZZ</name>
<dbReference type="Gene3D" id="2.170.16.10">
    <property type="entry name" value="Hedgehog/Intein (Hint) domain"/>
    <property type="match status" value="1"/>
</dbReference>
<keyword evidence="6" id="KW-0238">DNA-binding</keyword>